<accession>A0AAJ0C5S9</accession>
<evidence type="ECO:0000313" key="1">
    <source>
        <dbReference type="EMBL" id="KAK1770694.1"/>
    </source>
</evidence>
<protein>
    <submittedName>
        <fullName evidence="1">Uncharacterized protein</fullName>
    </submittedName>
</protein>
<dbReference type="AlphaFoldDB" id="A0AAJ0C5S9"/>
<comment type="caution">
    <text evidence="1">The sequence shown here is derived from an EMBL/GenBank/DDBJ whole genome shotgun (WGS) entry which is preliminary data.</text>
</comment>
<dbReference type="RefSeq" id="XP_060286907.1">
    <property type="nucleotide sequence ID" value="XM_060429700.1"/>
</dbReference>
<keyword evidence="2" id="KW-1185">Reference proteome</keyword>
<evidence type="ECO:0000313" key="2">
    <source>
        <dbReference type="Proteomes" id="UP001244011"/>
    </source>
</evidence>
<reference evidence="1" key="1">
    <citation type="submission" date="2023-06" db="EMBL/GenBank/DDBJ databases">
        <title>Genome-scale phylogeny and comparative genomics of the fungal order Sordariales.</title>
        <authorList>
            <consortium name="Lawrence Berkeley National Laboratory"/>
            <person name="Hensen N."/>
            <person name="Bonometti L."/>
            <person name="Westerberg I."/>
            <person name="Brannstrom I.O."/>
            <person name="Guillou S."/>
            <person name="Cros-Aarteil S."/>
            <person name="Calhoun S."/>
            <person name="Haridas S."/>
            <person name="Kuo A."/>
            <person name="Mondo S."/>
            <person name="Pangilinan J."/>
            <person name="Riley R."/>
            <person name="Labutti K."/>
            <person name="Andreopoulos B."/>
            <person name="Lipzen A."/>
            <person name="Chen C."/>
            <person name="Yanf M."/>
            <person name="Daum C."/>
            <person name="Ng V."/>
            <person name="Clum A."/>
            <person name="Steindorff A."/>
            <person name="Ohm R."/>
            <person name="Martin F."/>
            <person name="Silar P."/>
            <person name="Natvig D."/>
            <person name="Lalanne C."/>
            <person name="Gautier V."/>
            <person name="Ament-Velasquez S.L."/>
            <person name="Kruys A."/>
            <person name="Hutchinson M.I."/>
            <person name="Powell A.J."/>
            <person name="Barry K."/>
            <person name="Miller A.N."/>
            <person name="Grigoriev I.V."/>
            <person name="Debuchy R."/>
            <person name="Gladieux P."/>
            <person name="Thoren M.H."/>
            <person name="Johannesson H."/>
        </authorList>
    </citation>
    <scope>NUCLEOTIDE SEQUENCE</scope>
    <source>
        <strain evidence="1">8032-3</strain>
    </source>
</reference>
<sequence>MATPTPIATLGRDAKTAEAVRELLLPDFDVVHTCLDTATAETELPLVCSGQLEAAAQSGLGSNAKLPAGERRVPSVIYLGGGVSDEDTAKLTAVVGEKAPGVRFIRVTRDEVLATGATGPVPEVIAKIFREKFASL</sequence>
<gene>
    <name evidence="1" type="ORF">QBC33DRAFT_556171</name>
</gene>
<dbReference type="GeneID" id="85312887"/>
<dbReference type="Proteomes" id="UP001244011">
    <property type="component" value="Unassembled WGS sequence"/>
</dbReference>
<organism evidence="1 2">
    <name type="scientific">Phialemonium atrogriseum</name>
    <dbReference type="NCBI Taxonomy" id="1093897"/>
    <lineage>
        <taxon>Eukaryota</taxon>
        <taxon>Fungi</taxon>
        <taxon>Dikarya</taxon>
        <taxon>Ascomycota</taxon>
        <taxon>Pezizomycotina</taxon>
        <taxon>Sordariomycetes</taxon>
        <taxon>Sordariomycetidae</taxon>
        <taxon>Cephalothecales</taxon>
        <taxon>Cephalothecaceae</taxon>
        <taxon>Phialemonium</taxon>
    </lineage>
</organism>
<proteinExistence type="predicted"/>
<name>A0AAJ0C5S9_9PEZI</name>
<dbReference type="EMBL" id="MU839000">
    <property type="protein sequence ID" value="KAK1770694.1"/>
    <property type="molecule type" value="Genomic_DNA"/>
</dbReference>